<reference evidence="1 2" key="1">
    <citation type="journal article" date="2015" name="Nature">
        <title>rRNA introns, odd ribosomes, and small enigmatic genomes across a large radiation of phyla.</title>
        <authorList>
            <person name="Brown C.T."/>
            <person name="Hug L.A."/>
            <person name="Thomas B.C."/>
            <person name="Sharon I."/>
            <person name="Castelle C.J."/>
            <person name="Singh A."/>
            <person name="Wilkins M.J."/>
            <person name="Williams K.H."/>
            <person name="Banfield J.F."/>
        </authorList>
    </citation>
    <scope>NUCLEOTIDE SEQUENCE [LARGE SCALE GENOMIC DNA]</scope>
</reference>
<dbReference type="AlphaFoldDB" id="A0A0G0VPS3"/>
<sequence length="86" mass="10082">MNKKITIDALARMTQDEFSRMGERFDIMDARFDKVDERLDKMNNTLKTVLDVVLEIPSKKAFERMETKVEANDVRLSSVERKISNK</sequence>
<dbReference type="Proteomes" id="UP000033903">
    <property type="component" value="Unassembled WGS sequence"/>
</dbReference>
<dbReference type="EMBL" id="LCBA01000002">
    <property type="protein sequence ID" value="KKS01647.1"/>
    <property type="molecule type" value="Genomic_DNA"/>
</dbReference>
<name>A0A0G0VPS3_9BACT</name>
<evidence type="ECO:0000313" key="2">
    <source>
        <dbReference type="Proteomes" id="UP000033903"/>
    </source>
</evidence>
<accession>A0A0G0VPS3</accession>
<dbReference type="PATRIC" id="fig|1619023.3.peg.56"/>
<gene>
    <name evidence="1" type="ORF">UU54_C0002G0020</name>
</gene>
<organism evidence="1 2">
    <name type="scientific">Candidatus Yanofskybacteria bacterium GW2011_GWA2_41_22</name>
    <dbReference type="NCBI Taxonomy" id="1619023"/>
    <lineage>
        <taxon>Bacteria</taxon>
        <taxon>Candidatus Yanofskyibacteriota</taxon>
    </lineage>
</organism>
<comment type="caution">
    <text evidence="1">The sequence shown here is derived from an EMBL/GenBank/DDBJ whole genome shotgun (WGS) entry which is preliminary data.</text>
</comment>
<proteinExistence type="predicted"/>
<dbReference type="Gene3D" id="6.10.250.2540">
    <property type="match status" value="1"/>
</dbReference>
<evidence type="ECO:0000313" key="1">
    <source>
        <dbReference type="EMBL" id="KKS01647.1"/>
    </source>
</evidence>
<protein>
    <submittedName>
        <fullName evidence="1">Uncharacterized protein</fullName>
    </submittedName>
</protein>